<evidence type="ECO:0000313" key="2">
    <source>
        <dbReference type="Proteomes" id="UP000276133"/>
    </source>
</evidence>
<sequence length="112" mass="12936">MIFQSVWFKSHYAKSFDFNLRSKSDCSNVKLSGTVLRREPLDVQCDLDFVKRLGVTKSRLYCLTLECSAIFYIQDVLTQINLDTVERRLAKLIGKRLLSDPIKGDSKIARIF</sequence>
<comment type="caution">
    <text evidence="1">The sequence shown here is derived from an EMBL/GenBank/DDBJ whole genome shotgun (WGS) entry which is preliminary data.</text>
</comment>
<dbReference type="AlphaFoldDB" id="A0A3M7RQP1"/>
<keyword evidence="2" id="KW-1185">Reference proteome</keyword>
<protein>
    <submittedName>
        <fullName evidence="1">Uncharacterized protein</fullName>
    </submittedName>
</protein>
<organism evidence="1 2">
    <name type="scientific">Brachionus plicatilis</name>
    <name type="common">Marine rotifer</name>
    <name type="synonym">Brachionus muelleri</name>
    <dbReference type="NCBI Taxonomy" id="10195"/>
    <lineage>
        <taxon>Eukaryota</taxon>
        <taxon>Metazoa</taxon>
        <taxon>Spiralia</taxon>
        <taxon>Gnathifera</taxon>
        <taxon>Rotifera</taxon>
        <taxon>Eurotatoria</taxon>
        <taxon>Monogononta</taxon>
        <taxon>Pseudotrocha</taxon>
        <taxon>Ploima</taxon>
        <taxon>Brachionidae</taxon>
        <taxon>Brachionus</taxon>
    </lineage>
</organism>
<accession>A0A3M7RQP1</accession>
<dbReference type="Proteomes" id="UP000276133">
    <property type="component" value="Unassembled WGS sequence"/>
</dbReference>
<dbReference type="EMBL" id="REGN01002854">
    <property type="protein sequence ID" value="RNA25789.1"/>
    <property type="molecule type" value="Genomic_DNA"/>
</dbReference>
<name>A0A3M7RQP1_BRAPC</name>
<proteinExistence type="predicted"/>
<gene>
    <name evidence="1" type="ORF">BpHYR1_043678</name>
</gene>
<evidence type="ECO:0000313" key="1">
    <source>
        <dbReference type="EMBL" id="RNA25789.1"/>
    </source>
</evidence>
<reference evidence="1 2" key="1">
    <citation type="journal article" date="2018" name="Sci. Rep.">
        <title>Genomic signatures of local adaptation to the degree of environmental predictability in rotifers.</title>
        <authorList>
            <person name="Franch-Gras L."/>
            <person name="Hahn C."/>
            <person name="Garcia-Roger E.M."/>
            <person name="Carmona M.J."/>
            <person name="Serra M."/>
            <person name="Gomez A."/>
        </authorList>
    </citation>
    <scope>NUCLEOTIDE SEQUENCE [LARGE SCALE GENOMIC DNA]</scope>
    <source>
        <strain evidence="1">HYR1</strain>
    </source>
</reference>